<gene>
    <name evidence="2" type="ordered locus">Ppro_1418</name>
</gene>
<feature type="transmembrane region" description="Helical" evidence="1">
    <location>
        <begin position="425"/>
        <end position="442"/>
    </location>
</feature>
<dbReference type="OrthoDB" id="9772884at2"/>
<keyword evidence="1" id="KW-1133">Transmembrane helix</keyword>
<feature type="transmembrane region" description="Helical" evidence="1">
    <location>
        <begin position="118"/>
        <end position="140"/>
    </location>
</feature>
<keyword evidence="1" id="KW-0812">Transmembrane</keyword>
<feature type="transmembrane region" description="Helical" evidence="1">
    <location>
        <begin position="198"/>
        <end position="220"/>
    </location>
</feature>
<dbReference type="PANTHER" id="PTHR38454">
    <property type="entry name" value="INTEGRAL MEMBRANE PROTEIN-RELATED"/>
    <property type="match status" value="1"/>
</dbReference>
<feature type="transmembrane region" description="Helical" evidence="1">
    <location>
        <begin position="146"/>
        <end position="168"/>
    </location>
</feature>
<sequence>MTERRKNLLCLTALLGLMILLFSRILFTDRIVRAPDILNESYWWLKSYADMGLADLFRFNLTADWNPLINSGHTTNGGMVSQQFLLYQRLILHFIPPPASVAWFMVLHLFLGGAGVFFCCRLVGCSAWGALLGGAIFALAPENVSLINAGHVMKIATISFAPWAFYLLERGFQSRRLIFFMGCGLTLAFQFFNTHWQIAFYTCLCLGLYGLLRSLGILCATEGKPPFPLLRLLACNLVVLLFFLTSVSISLLPLADWSKDTNRGVQSGANQGKGGLERDEAMSWSLPPEELAGFVIPGFFGLSRQEAGPNPASIRSYYWGRMVFTQTASYMGLIPWLLLPLPLLFRRDRYTWLALLAIGGGVLFAMGKYTPFYNLLFDIFPGINRFRVPKMIMFIPVMGLALLAARGVDLLREERVRRSIAFQRYLLGAGGLALSLFLLLAIEAVGREFWLSTISPLLAQPTRYEQGPQLVMQRWNNLVMETAIAAALASTCVASLYALTRGWLSSRLLPCALLLLFLGDVTRINDKFLFLVDVPEKSSNSRTAVIDFLSRSPGEYRTLPMNNDDPMLYASNGIPVLYTSNPVQQVRWQEYLDAFTLNSSMPDQMNLRYLVLDAGQYAREKKRIPRKFQPVFLSPDHRELVLENRDVLPKAWLVSTARVVREGEQTLRMLQDPGFDPTATALVESPPPIPLATTVQTPPSPPGTVAINQYGRERIELMAISHVNSLLVLGEKYFHGWRVRVDGQTATIHPVNHVLRGVYLTPGRHRVEFVFDPLPFRIGKWLTLASFAFFAGMLGREWLMHRRTAVNSGQ</sequence>
<feature type="transmembrane region" description="Helical" evidence="1">
    <location>
        <begin position="387"/>
        <end position="405"/>
    </location>
</feature>
<feature type="transmembrane region" description="Helical" evidence="1">
    <location>
        <begin position="175"/>
        <end position="192"/>
    </location>
</feature>
<evidence type="ECO:0008006" key="4">
    <source>
        <dbReference type="Google" id="ProtNLM"/>
    </source>
</evidence>
<evidence type="ECO:0000313" key="3">
    <source>
        <dbReference type="Proteomes" id="UP000006732"/>
    </source>
</evidence>
<evidence type="ECO:0000313" key="2">
    <source>
        <dbReference type="EMBL" id="ABK99034.1"/>
    </source>
</evidence>
<dbReference type="HOGENOM" id="CLU_008305_1_0_7"/>
<dbReference type="PANTHER" id="PTHR38454:SF1">
    <property type="entry name" value="INTEGRAL MEMBRANE PROTEIN"/>
    <property type="match status" value="1"/>
</dbReference>
<feature type="transmembrane region" description="Helical" evidence="1">
    <location>
        <begin position="232"/>
        <end position="255"/>
    </location>
</feature>
<keyword evidence="3" id="KW-1185">Reference proteome</keyword>
<feature type="transmembrane region" description="Helical" evidence="1">
    <location>
        <begin position="90"/>
        <end position="111"/>
    </location>
</feature>
<reference evidence="2 3" key="1">
    <citation type="submission" date="2006-10" db="EMBL/GenBank/DDBJ databases">
        <title>Complete sequence of chromosome of Pelobacter propionicus DSM 2379.</title>
        <authorList>
            <consortium name="US DOE Joint Genome Institute"/>
            <person name="Copeland A."/>
            <person name="Lucas S."/>
            <person name="Lapidus A."/>
            <person name="Barry K."/>
            <person name="Detter J.C."/>
            <person name="Glavina del Rio T."/>
            <person name="Hammon N."/>
            <person name="Israni S."/>
            <person name="Dalin E."/>
            <person name="Tice H."/>
            <person name="Pitluck S."/>
            <person name="Saunders E."/>
            <person name="Brettin T."/>
            <person name="Bruce D."/>
            <person name="Han C."/>
            <person name="Tapia R."/>
            <person name="Schmutz J."/>
            <person name="Larimer F."/>
            <person name="Land M."/>
            <person name="Hauser L."/>
            <person name="Kyrpides N."/>
            <person name="Kim E."/>
            <person name="Lovley D."/>
            <person name="Richardson P."/>
        </authorList>
    </citation>
    <scope>NUCLEOTIDE SEQUENCE [LARGE SCALE GENOMIC DNA]</scope>
    <source>
        <strain evidence="3">DSM 2379 / NBRC 103807 / OttBd1</strain>
    </source>
</reference>
<protein>
    <recommendedName>
        <fullName evidence="4">YfhO family protein</fullName>
    </recommendedName>
</protein>
<keyword evidence="1" id="KW-0472">Membrane</keyword>
<organism evidence="2 3">
    <name type="scientific">Pelobacter propionicus (strain DSM 2379 / NBRC 103807 / OttBd1)</name>
    <dbReference type="NCBI Taxonomy" id="338966"/>
    <lineage>
        <taxon>Bacteria</taxon>
        <taxon>Pseudomonadati</taxon>
        <taxon>Thermodesulfobacteriota</taxon>
        <taxon>Desulfuromonadia</taxon>
        <taxon>Desulfuromonadales</taxon>
        <taxon>Desulfuromonadaceae</taxon>
        <taxon>Pelobacter</taxon>
    </lineage>
</organism>
<dbReference type="eggNOG" id="COG5617">
    <property type="taxonomic scope" value="Bacteria"/>
</dbReference>
<dbReference type="AlphaFoldDB" id="A1ANW4"/>
<dbReference type="STRING" id="338966.Ppro_1418"/>
<dbReference type="KEGG" id="ppd:Ppro_1418"/>
<feature type="transmembrane region" description="Helical" evidence="1">
    <location>
        <begin position="350"/>
        <end position="367"/>
    </location>
</feature>
<dbReference type="RefSeq" id="WP_011735327.1">
    <property type="nucleotide sequence ID" value="NC_008609.1"/>
</dbReference>
<name>A1ANW4_PELPD</name>
<accession>A1ANW4</accession>
<dbReference type="InterPro" id="IPR018580">
    <property type="entry name" value="Uncharacterised_YfhO"/>
</dbReference>
<feature type="transmembrane region" description="Helical" evidence="1">
    <location>
        <begin position="318"/>
        <end position="338"/>
    </location>
</feature>
<dbReference type="Proteomes" id="UP000006732">
    <property type="component" value="Chromosome"/>
</dbReference>
<evidence type="ECO:0000256" key="1">
    <source>
        <dbReference type="SAM" id="Phobius"/>
    </source>
</evidence>
<proteinExistence type="predicted"/>
<dbReference type="EMBL" id="CP000482">
    <property type="protein sequence ID" value="ABK99034.1"/>
    <property type="molecule type" value="Genomic_DNA"/>
</dbReference>